<feature type="non-terminal residue" evidence="3">
    <location>
        <position position="166"/>
    </location>
</feature>
<reference evidence="3 4" key="1">
    <citation type="submission" date="2015-05" db="EMBL/GenBank/DDBJ databases">
        <authorList>
            <person name="Wang D.B."/>
            <person name="Wang M."/>
        </authorList>
    </citation>
    <scope>NUCLEOTIDE SEQUENCE [LARGE SCALE GENOMIC DNA]</scope>
    <source>
        <strain evidence="3">VL1</strain>
    </source>
</reference>
<feature type="region of interest" description="Disordered" evidence="1">
    <location>
        <begin position="145"/>
        <end position="166"/>
    </location>
</feature>
<evidence type="ECO:0000313" key="3">
    <source>
        <dbReference type="EMBL" id="CRK28720.1"/>
    </source>
</evidence>
<dbReference type="AlphaFoldDB" id="A0A0G4M4A0"/>
<evidence type="ECO:0008006" key="5">
    <source>
        <dbReference type="Google" id="ProtNLM"/>
    </source>
</evidence>
<proteinExistence type="predicted"/>
<dbReference type="PANTHER" id="PTHR38849">
    <property type="entry name" value="SMALL SECRETED PROTEIN"/>
    <property type="match status" value="1"/>
</dbReference>
<dbReference type="EMBL" id="CVQH01020862">
    <property type="protein sequence ID" value="CRK28720.1"/>
    <property type="molecule type" value="Genomic_DNA"/>
</dbReference>
<keyword evidence="2" id="KW-0732">Signal</keyword>
<dbReference type="Proteomes" id="UP000044602">
    <property type="component" value="Unassembled WGS sequence"/>
</dbReference>
<keyword evidence="4" id="KW-1185">Reference proteome</keyword>
<accession>A0A0G4M4A0</accession>
<organism evidence="3 4">
    <name type="scientific">Verticillium longisporum</name>
    <name type="common">Verticillium dahliae var. longisporum</name>
    <dbReference type="NCBI Taxonomy" id="100787"/>
    <lineage>
        <taxon>Eukaryota</taxon>
        <taxon>Fungi</taxon>
        <taxon>Dikarya</taxon>
        <taxon>Ascomycota</taxon>
        <taxon>Pezizomycotina</taxon>
        <taxon>Sordariomycetes</taxon>
        <taxon>Hypocreomycetidae</taxon>
        <taxon>Glomerellales</taxon>
        <taxon>Plectosphaerellaceae</taxon>
        <taxon>Verticillium</taxon>
    </lineage>
</organism>
<evidence type="ECO:0000256" key="2">
    <source>
        <dbReference type="SAM" id="SignalP"/>
    </source>
</evidence>
<sequence length="166" mass="17144">MKFSMITVGFAALAAASPLAKRQATVFSTTTYDAISISGGVAGNGEQEALDALAGLPADLSTVAKADLDFLNSVNQICNQAEKEAFNPAIEAATGEEAQALANGKTKNKILKLTATKLKLQAQAAQGQDVAAKLEEEEKKLQNNINADKEAAGQASTALQFDASTA</sequence>
<evidence type="ECO:0000256" key="1">
    <source>
        <dbReference type="SAM" id="MobiDB-lite"/>
    </source>
</evidence>
<dbReference type="PANTHER" id="PTHR38849:SF1">
    <property type="entry name" value="SMALL SECRETED PROTEIN"/>
    <property type="match status" value="1"/>
</dbReference>
<gene>
    <name evidence="3" type="ORF">BN1708_004703</name>
</gene>
<name>A0A0G4M4A0_VERLO</name>
<evidence type="ECO:0000313" key="4">
    <source>
        <dbReference type="Proteomes" id="UP000044602"/>
    </source>
</evidence>
<feature type="chain" id="PRO_5002566994" description="Small secreted protein" evidence="2">
    <location>
        <begin position="17"/>
        <end position="166"/>
    </location>
</feature>
<feature type="signal peptide" evidence="2">
    <location>
        <begin position="1"/>
        <end position="16"/>
    </location>
</feature>
<feature type="compositionally biased region" description="Polar residues" evidence="1">
    <location>
        <begin position="154"/>
        <end position="166"/>
    </location>
</feature>
<protein>
    <recommendedName>
        <fullName evidence="5">Small secreted protein</fullName>
    </recommendedName>
</protein>